<accession>A0ABT7NG83</accession>
<protein>
    <submittedName>
        <fullName evidence="1">Uncharacterized protein</fullName>
    </submittedName>
</protein>
<gene>
    <name evidence="1" type="ORF">QTH91_20725</name>
</gene>
<evidence type="ECO:0000313" key="1">
    <source>
        <dbReference type="EMBL" id="MDM0046928.1"/>
    </source>
</evidence>
<dbReference type="Proteomes" id="UP001174908">
    <property type="component" value="Unassembled WGS sequence"/>
</dbReference>
<evidence type="ECO:0000313" key="2">
    <source>
        <dbReference type="Proteomes" id="UP001174908"/>
    </source>
</evidence>
<keyword evidence="2" id="KW-1185">Reference proteome</keyword>
<sequence>MSPVYSEAASSTDLYRQAYETAEGYLVKAQRRIDKVFGEGYAANNPALVAAFMQVCATEMGTALSGKVMGAALREIANSLDEIAGALRDS</sequence>
<dbReference type="RefSeq" id="WP_286662045.1">
    <property type="nucleotide sequence ID" value="NZ_JASZYV010000005.1"/>
</dbReference>
<reference evidence="1" key="1">
    <citation type="submission" date="2023-06" db="EMBL/GenBank/DDBJ databases">
        <authorList>
            <person name="Jiang Y."/>
            <person name="Liu Q."/>
        </authorList>
    </citation>
    <scope>NUCLEOTIDE SEQUENCE</scope>
    <source>
        <strain evidence="1">CGMCC 1.12089</strain>
    </source>
</reference>
<comment type="caution">
    <text evidence="1">The sequence shown here is derived from an EMBL/GenBank/DDBJ whole genome shotgun (WGS) entry which is preliminary data.</text>
</comment>
<name>A0ABT7NG83_9BURK</name>
<organism evidence="1 2">
    <name type="scientific">Variovorax dokdonensis</name>
    <dbReference type="NCBI Taxonomy" id="344883"/>
    <lineage>
        <taxon>Bacteria</taxon>
        <taxon>Pseudomonadati</taxon>
        <taxon>Pseudomonadota</taxon>
        <taxon>Betaproteobacteria</taxon>
        <taxon>Burkholderiales</taxon>
        <taxon>Comamonadaceae</taxon>
        <taxon>Variovorax</taxon>
    </lineage>
</organism>
<proteinExistence type="predicted"/>
<dbReference type="EMBL" id="JASZYV010000005">
    <property type="protein sequence ID" value="MDM0046928.1"/>
    <property type="molecule type" value="Genomic_DNA"/>
</dbReference>